<reference evidence="2 3" key="1">
    <citation type="submission" date="2024-06" db="EMBL/GenBank/DDBJ databases">
        <title>The Natural Products Discovery Center: Release of the First 8490 Sequenced Strains for Exploring Actinobacteria Biosynthetic Diversity.</title>
        <authorList>
            <person name="Kalkreuter E."/>
            <person name="Kautsar S.A."/>
            <person name="Yang D."/>
            <person name="Bader C.D."/>
            <person name="Teijaro C.N."/>
            <person name="Fluegel L."/>
            <person name="Davis C.M."/>
            <person name="Simpson J.R."/>
            <person name="Lauterbach L."/>
            <person name="Steele A.D."/>
            <person name="Gui C."/>
            <person name="Meng S."/>
            <person name="Li G."/>
            <person name="Viehrig K."/>
            <person name="Ye F."/>
            <person name="Su P."/>
            <person name="Kiefer A.F."/>
            <person name="Nichols A."/>
            <person name="Cepeda A.J."/>
            <person name="Yan W."/>
            <person name="Fan B."/>
            <person name="Jiang Y."/>
            <person name="Adhikari A."/>
            <person name="Zheng C.-J."/>
            <person name="Schuster L."/>
            <person name="Cowan T.M."/>
            <person name="Smanski M.J."/>
            <person name="Chevrette M.G."/>
            <person name="De Carvalho L.P.S."/>
            <person name="Shen B."/>
        </authorList>
    </citation>
    <scope>NUCLEOTIDE SEQUENCE [LARGE SCALE GENOMIC DNA]</scope>
    <source>
        <strain evidence="2 3">NPDC001694</strain>
    </source>
</reference>
<keyword evidence="1" id="KW-1133">Transmembrane helix</keyword>
<sequence>MLRRAASDTPFQQVVYEDRLREVAGVPAWLLTVAAALLPAVTAASLTAVRHSRRPPSAPPSPPR</sequence>
<dbReference type="Proteomes" id="UP001490365">
    <property type="component" value="Unassembled WGS sequence"/>
</dbReference>
<keyword evidence="3" id="KW-1185">Reference proteome</keyword>
<evidence type="ECO:0000313" key="2">
    <source>
        <dbReference type="EMBL" id="MER6266054.1"/>
    </source>
</evidence>
<keyword evidence="1" id="KW-0812">Transmembrane</keyword>
<dbReference type="RefSeq" id="WP_351954765.1">
    <property type="nucleotide sequence ID" value="NZ_JBEOZM010000001.1"/>
</dbReference>
<evidence type="ECO:0000256" key="1">
    <source>
        <dbReference type="SAM" id="Phobius"/>
    </source>
</evidence>
<evidence type="ECO:0000313" key="3">
    <source>
        <dbReference type="Proteomes" id="UP001490365"/>
    </source>
</evidence>
<accession>A0ABV1T8T2</accession>
<feature type="transmembrane region" description="Helical" evidence="1">
    <location>
        <begin position="28"/>
        <end position="49"/>
    </location>
</feature>
<keyword evidence="1" id="KW-0472">Membrane</keyword>
<comment type="caution">
    <text evidence="2">The sequence shown here is derived from an EMBL/GenBank/DDBJ whole genome shotgun (WGS) entry which is preliminary data.</text>
</comment>
<protein>
    <submittedName>
        <fullName evidence="2">Uncharacterized protein</fullName>
    </submittedName>
</protein>
<gene>
    <name evidence="2" type="ORF">ABT211_01950</name>
</gene>
<dbReference type="EMBL" id="JBEOZM010000001">
    <property type="protein sequence ID" value="MER6266054.1"/>
    <property type="molecule type" value="Genomic_DNA"/>
</dbReference>
<name>A0ABV1T8T2_9ACTN</name>
<organism evidence="2 3">
    <name type="scientific">Streptomyces sp. 900105755</name>
    <dbReference type="NCBI Taxonomy" id="3154389"/>
    <lineage>
        <taxon>Bacteria</taxon>
        <taxon>Bacillati</taxon>
        <taxon>Actinomycetota</taxon>
        <taxon>Actinomycetes</taxon>
        <taxon>Kitasatosporales</taxon>
        <taxon>Streptomycetaceae</taxon>
        <taxon>Streptomyces</taxon>
    </lineage>
</organism>
<proteinExistence type="predicted"/>